<proteinExistence type="predicted"/>
<dbReference type="SUPFAM" id="SSF56935">
    <property type="entry name" value="Porins"/>
    <property type="match status" value="1"/>
</dbReference>
<evidence type="ECO:0000313" key="4">
    <source>
        <dbReference type="EMBL" id="MCL9769899.1"/>
    </source>
</evidence>
<evidence type="ECO:0000256" key="1">
    <source>
        <dbReference type="ARBA" id="ARBA00004442"/>
    </source>
</evidence>
<sequence length="588" mass="66041">MKKLNIIAIVLVVFGIQFSFAQVKDENIGSEVVNIVKPYTPTISDAFKVKETPVLEDEAEQKKEPIQYNIFSFPVASTFTPAKGKAAGVDKTEKEKLYNNYATLGFGNYPTINAELFITQNLSRTSYVGGMLRHLSSQGGIKDLVLDDKYANTSLDVTYGVRERDMSWNVDLGVKNQIYNWYGLPNYSIFTESVVNSIDSKQTYNTIVLGGKMSIKDGVFRDASMQFKRFSDGFDSGENRFFIKPNFDFDVMNQKVKADFVVDYVGGSFERRIDVINSPFTYSSLNFGMSPSILYQKDDLSVQFGASIFYSIYKRDVIGESKDKKSIYIYPNIKASYKLVGDILVAYAGAEGGLEQNSYADFVDQNPFVSPTLFIAPTDNQFDIYIGLKGKLANSVAFNVRASNKNQANRALFLNNRFDVISTNTEGYAYGNSFGVVYDDLNTLSIFGELKADFSKNVTFGINGTYNNYSTDTQAEAWNLPQLKIGSTVDFDINEKWYAGANVFFVGERKDLISIQEDLTINPGTFNTTEVTLDSYFDLNAHVGYKYNARLTAFLKGNNLANQQYNRWANFPVQGIQVLLGANYKFDF</sequence>
<keyword evidence="5" id="KW-1185">Reference proteome</keyword>
<keyword evidence="4" id="KW-0675">Receptor</keyword>
<dbReference type="Gene3D" id="2.40.170.20">
    <property type="entry name" value="TonB-dependent receptor, beta-barrel domain"/>
    <property type="match status" value="1"/>
</dbReference>
<reference evidence="4 5" key="1">
    <citation type="submission" date="2022-05" db="EMBL/GenBank/DDBJ databases">
        <title>Flavobacterium sp., isolated from activated sludge.</title>
        <authorList>
            <person name="Ran Q."/>
        </authorList>
    </citation>
    <scope>NUCLEOTIDE SEQUENCE [LARGE SCALE GENOMIC DNA]</scope>
    <source>
        <strain evidence="4 5">HXWNR69</strain>
    </source>
</reference>
<accession>A0ABT0TG10</accession>
<keyword evidence="3" id="KW-0998">Cell outer membrane</keyword>
<evidence type="ECO:0000313" key="5">
    <source>
        <dbReference type="Proteomes" id="UP001203342"/>
    </source>
</evidence>
<comment type="subcellular location">
    <subcellularLocation>
        <location evidence="1">Cell outer membrane</location>
    </subcellularLocation>
</comment>
<organism evidence="4 5">
    <name type="scientific">Flavobacterium fragile</name>
    <dbReference type="NCBI Taxonomy" id="2949085"/>
    <lineage>
        <taxon>Bacteria</taxon>
        <taxon>Pseudomonadati</taxon>
        <taxon>Bacteroidota</taxon>
        <taxon>Flavobacteriia</taxon>
        <taxon>Flavobacteriales</taxon>
        <taxon>Flavobacteriaceae</taxon>
        <taxon>Flavobacterium</taxon>
    </lineage>
</organism>
<keyword evidence="2" id="KW-0472">Membrane</keyword>
<comment type="caution">
    <text evidence="4">The sequence shown here is derived from an EMBL/GenBank/DDBJ whole genome shotgun (WGS) entry which is preliminary data.</text>
</comment>
<dbReference type="RefSeq" id="WP_250581295.1">
    <property type="nucleotide sequence ID" value="NZ_JAMLJN010000003.1"/>
</dbReference>
<protein>
    <submittedName>
        <fullName evidence="4">TonB-dependent receptor</fullName>
    </submittedName>
</protein>
<gene>
    <name evidence="4" type="ORF">NAT47_05670</name>
</gene>
<dbReference type="InterPro" id="IPR036942">
    <property type="entry name" value="Beta-barrel_TonB_sf"/>
</dbReference>
<evidence type="ECO:0000256" key="3">
    <source>
        <dbReference type="ARBA" id="ARBA00023237"/>
    </source>
</evidence>
<name>A0ABT0TG10_9FLAO</name>
<dbReference type="Proteomes" id="UP001203342">
    <property type="component" value="Unassembled WGS sequence"/>
</dbReference>
<evidence type="ECO:0000256" key="2">
    <source>
        <dbReference type="ARBA" id="ARBA00023136"/>
    </source>
</evidence>
<dbReference type="EMBL" id="JAMLJN010000003">
    <property type="protein sequence ID" value="MCL9769899.1"/>
    <property type="molecule type" value="Genomic_DNA"/>
</dbReference>